<dbReference type="GO" id="GO:0010744">
    <property type="term" value="P:positive regulation of macrophage derived foam cell differentiation"/>
    <property type="evidence" value="ECO:0007669"/>
    <property type="project" value="Ensembl"/>
</dbReference>
<dbReference type="GO" id="GO:0005615">
    <property type="term" value="C:extracellular space"/>
    <property type="evidence" value="ECO:0007669"/>
    <property type="project" value="UniProtKB-UniRule"/>
</dbReference>
<dbReference type="GO" id="GO:0045662">
    <property type="term" value="P:negative regulation of myoblast differentiation"/>
    <property type="evidence" value="ECO:0007669"/>
    <property type="project" value="Ensembl"/>
</dbReference>
<dbReference type="InterPro" id="IPR008996">
    <property type="entry name" value="IL1/FGF"/>
</dbReference>
<dbReference type="GO" id="GO:0042267">
    <property type="term" value="P:natural killer cell mediated cytotoxicity"/>
    <property type="evidence" value="ECO:0007669"/>
    <property type="project" value="Ensembl"/>
</dbReference>
<dbReference type="GO" id="GO:0051897">
    <property type="term" value="P:positive regulation of phosphatidylinositol 3-kinase/protein kinase B signal transduction"/>
    <property type="evidence" value="ECO:0007669"/>
    <property type="project" value="Ensembl"/>
</dbReference>
<dbReference type="GO" id="GO:0120162">
    <property type="term" value="P:positive regulation of cold-induced thermogenesis"/>
    <property type="evidence" value="ECO:0007669"/>
    <property type="project" value="Ensembl"/>
</dbReference>
<evidence type="ECO:0000256" key="10">
    <source>
        <dbReference type="PIRNR" id="PIRNR015162"/>
    </source>
</evidence>
<evidence type="ECO:0000256" key="4">
    <source>
        <dbReference type="ARBA" id="ARBA00016740"/>
    </source>
</evidence>
<dbReference type="GO" id="GO:0042088">
    <property type="term" value="P:T-helper 1 type immune response"/>
    <property type="evidence" value="ECO:0007669"/>
    <property type="project" value="Ensembl"/>
</dbReference>
<dbReference type="GO" id="GO:0045944">
    <property type="term" value="P:positive regulation of transcription by RNA polymerase II"/>
    <property type="evidence" value="ECO:0007669"/>
    <property type="project" value="Ensembl"/>
</dbReference>
<dbReference type="GO" id="GO:0050729">
    <property type="term" value="P:positive regulation of inflammatory response"/>
    <property type="evidence" value="ECO:0007669"/>
    <property type="project" value="Ensembl"/>
</dbReference>
<dbReference type="GO" id="GO:0006954">
    <property type="term" value="P:inflammatory response"/>
    <property type="evidence" value="ECO:0007669"/>
    <property type="project" value="UniProtKB-UniRule"/>
</dbReference>
<evidence type="ECO:0000256" key="5">
    <source>
        <dbReference type="ARBA" id="ARBA00022490"/>
    </source>
</evidence>
<dbReference type="Proteomes" id="UP000694547">
    <property type="component" value="Chromosome 7"/>
</dbReference>
<evidence type="ECO:0000256" key="9">
    <source>
        <dbReference type="ARBA" id="ARBA00033736"/>
    </source>
</evidence>
<dbReference type="GO" id="GO:0032725">
    <property type="term" value="P:positive regulation of granulocyte macrophage colony-stimulating factor production"/>
    <property type="evidence" value="ECO:0007669"/>
    <property type="project" value="Ensembl"/>
</dbReference>
<protein>
    <recommendedName>
        <fullName evidence="4 10">Interleukin-18</fullName>
        <shortName evidence="10">IL-18</shortName>
    </recommendedName>
</protein>
<evidence type="ECO:0000256" key="3">
    <source>
        <dbReference type="ARBA" id="ARBA00010448"/>
    </source>
</evidence>
<reference evidence="11 12" key="1">
    <citation type="submission" date="2018-10" db="EMBL/GenBank/DDBJ databases">
        <title>Improved assembly of the deer mouse Peromyscus maniculatus genome.</title>
        <authorList>
            <person name="Lassance J.-M."/>
            <person name="Hoekstra H.E."/>
        </authorList>
    </citation>
    <scope>NUCLEOTIDE SEQUENCE [LARGE SCALE GENOMIC DNA]</scope>
</reference>
<proteinExistence type="inferred from homology"/>
<dbReference type="GO" id="GO:0048661">
    <property type="term" value="P:positive regulation of smooth muscle cell proliferation"/>
    <property type="evidence" value="ECO:0007669"/>
    <property type="project" value="Ensembl"/>
</dbReference>
<dbReference type="GO" id="GO:0042632">
    <property type="term" value="P:cholesterol homeostasis"/>
    <property type="evidence" value="ECO:0007669"/>
    <property type="project" value="Ensembl"/>
</dbReference>
<dbReference type="GO" id="GO:0008283">
    <property type="term" value="P:cell population proliferation"/>
    <property type="evidence" value="ECO:0007669"/>
    <property type="project" value="Ensembl"/>
</dbReference>
<dbReference type="RefSeq" id="XP_006972417.1">
    <property type="nucleotide sequence ID" value="XM_006972355.3"/>
</dbReference>
<dbReference type="GO" id="GO:0035655">
    <property type="term" value="P:interleukin-18-mediated signaling pathway"/>
    <property type="evidence" value="ECO:0007669"/>
    <property type="project" value="Ensembl"/>
</dbReference>
<dbReference type="GO" id="GO:0042104">
    <property type="term" value="P:positive regulation of activated T cell proliferation"/>
    <property type="evidence" value="ECO:0007669"/>
    <property type="project" value="Ensembl"/>
</dbReference>
<dbReference type="Ensembl" id="ENSPEMT00000013737.2">
    <property type="protein sequence ID" value="ENSPEMP00000009566.2"/>
    <property type="gene ID" value="ENSPEMG00000010831.2"/>
</dbReference>
<dbReference type="RefSeq" id="XP_042136835.1">
    <property type="nucleotide sequence ID" value="XM_042280901.1"/>
</dbReference>
<dbReference type="InterPro" id="IPR015529">
    <property type="entry name" value="IL-18"/>
</dbReference>
<dbReference type="GO" id="GO:0001525">
    <property type="term" value="P:angiogenesis"/>
    <property type="evidence" value="ECO:0007669"/>
    <property type="project" value="Ensembl"/>
</dbReference>
<dbReference type="GO" id="GO:0051142">
    <property type="term" value="P:positive regulation of NK T cell proliferation"/>
    <property type="evidence" value="ECO:0007669"/>
    <property type="project" value="Ensembl"/>
</dbReference>
<dbReference type="GO" id="GO:0071222">
    <property type="term" value="P:cellular response to lipopolysaccharide"/>
    <property type="evidence" value="ECO:0007669"/>
    <property type="project" value="TreeGrafter"/>
</dbReference>
<comment type="subunit">
    <text evidence="8">Forms a ternary complex with ligand-binding receptor subunit IL18R1 and signaling receptor subunit IL18RAP at the plasma membrane. Mature IL18 first binds to IL18R1 forming a low affinity binary complex, which then interacts with IL18RAP to form a high affinity ternary complex that signals inside the cell. Interacts with cargo receptor TMED10; the interaction mediates the translocation from the cytoplasm into the ERGIC (endoplasmic reticulum-Golgi intermediate compartment) and thereby secretion.</text>
</comment>
<dbReference type="SUPFAM" id="SSF50353">
    <property type="entry name" value="Cytokine"/>
    <property type="match status" value="1"/>
</dbReference>
<dbReference type="GO" id="GO:2000556">
    <property type="term" value="P:positive regulation of T-helper 1 cell cytokine production"/>
    <property type="evidence" value="ECO:0007669"/>
    <property type="project" value="Ensembl"/>
</dbReference>
<comment type="similarity">
    <text evidence="3 10">Belongs to the IL-1 family.</text>
</comment>
<dbReference type="GO" id="GO:0070328">
    <property type="term" value="P:triglyceride homeostasis"/>
    <property type="evidence" value="ECO:0007669"/>
    <property type="project" value="Ensembl"/>
</dbReference>
<evidence type="ECO:0000256" key="7">
    <source>
        <dbReference type="ARBA" id="ARBA00022525"/>
    </source>
</evidence>
<comment type="function">
    <text evidence="9 10">Pro-inflammatory cytokine primarily involved in epithelial barrier repair, polarized T-helper 1 (Th1) cell and natural killer (NK) cell immune responses. Upon binding to IL18R1 and IL18RAP, forms a signaling ternary complex which activates NF-kappa-B, triggering synthesis of inflammatory mediators. Synergizes with IL12/interleukin-12 to induce IFNG synthesis from T-helper 1 (Th1) cells and natural killer (NK) cells. Involved in transduction of inflammation downstream of pyroptosis: its mature form is specifically released in the extracellular milieu by passing through the gasdermin-D (GSDMD) pore.</text>
</comment>
<dbReference type="PANTHER" id="PTHR10078:SF35">
    <property type="entry name" value="INTERLEUKIN-18"/>
    <property type="match status" value="1"/>
</dbReference>
<sequence length="194" mass="22411">MAAAPESFCINFKEMIFIDNTLYFMPEDDGDLESDHFGRDCSTTAVIRNLDDQVLFVDRIKQQHVFEDMTDADIRANEPQTRLIIFMYKDDKVRGLPVTLSVKDKKMFTLSCKDKIISFKEMDPPKNINATESDLIFFQRGVPGHDKMQFESSLYKGYFLACEKDGDLFKLILKKKIENGDNSVMFTLTSLRQT</sequence>
<dbReference type="Gene3D" id="2.80.10.50">
    <property type="match status" value="1"/>
</dbReference>
<keyword evidence="6 10" id="KW-0202">Cytokine</keyword>
<dbReference type="PRINTS" id="PR01933">
    <property type="entry name" value="INTRLEUKIN18"/>
</dbReference>
<evidence type="ECO:0000313" key="11">
    <source>
        <dbReference type="Ensembl" id="ENSPEMP00000009566.2"/>
    </source>
</evidence>
<dbReference type="OrthoDB" id="8535973at2759"/>
<dbReference type="InterPro" id="IPR000975">
    <property type="entry name" value="IL-1_fam"/>
</dbReference>
<organism evidence="11 12">
    <name type="scientific">Peromyscus maniculatus bairdii</name>
    <name type="common">Prairie deer mouse</name>
    <dbReference type="NCBI Taxonomy" id="230844"/>
    <lineage>
        <taxon>Eukaryota</taxon>
        <taxon>Metazoa</taxon>
        <taxon>Chordata</taxon>
        <taxon>Craniata</taxon>
        <taxon>Vertebrata</taxon>
        <taxon>Euteleostomi</taxon>
        <taxon>Mammalia</taxon>
        <taxon>Eutheria</taxon>
        <taxon>Euarchontoglires</taxon>
        <taxon>Glires</taxon>
        <taxon>Rodentia</taxon>
        <taxon>Myomorpha</taxon>
        <taxon>Muroidea</taxon>
        <taxon>Cricetidae</taxon>
        <taxon>Neotominae</taxon>
        <taxon>Peromyscus</taxon>
    </lineage>
</organism>
<dbReference type="GO" id="GO:0005737">
    <property type="term" value="C:cytoplasm"/>
    <property type="evidence" value="ECO:0007669"/>
    <property type="project" value="UniProtKB-SubCell"/>
</dbReference>
<dbReference type="GO" id="GO:0042119">
    <property type="term" value="P:neutrophil activation"/>
    <property type="evidence" value="ECO:0007669"/>
    <property type="project" value="Ensembl"/>
</dbReference>
<evidence type="ECO:0000256" key="8">
    <source>
        <dbReference type="ARBA" id="ARBA00023612"/>
    </source>
</evidence>
<dbReference type="GO" id="GO:0032729">
    <property type="term" value="P:positive regulation of type II interferon production"/>
    <property type="evidence" value="ECO:0007669"/>
    <property type="project" value="Ensembl"/>
</dbReference>
<dbReference type="GO" id="GO:1901224">
    <property type="term" value="P:positive regulation of non-canonical NF-kappaB signal transduction"/>
    <property type="evidence" value="ECO:0007669"/>
    <property type="project" value="Ensembl"/>
</dbReference>
<evidence type="ECO:0000313" key="12">
    <source>
        <dbReference type="Proteomes" id="UP000694547"/>
    </source>
</evidence>
<keyword evidence="5" id="KW-0963">Cytoplasm</keyword>
<name>A0A6J0CIF4_PERMB</name>
<dbReference type="GO" id="GO:0032819">
    <property type="term" value="P:positive regulation of natural killer cell proliferation"/>
    <property type="evidence" value="ECO:0007669"/>
    <property type="project" value="Ensembl"/>
</dbReference>
<dbReference type="GO" id="GO:0045630">
    <property type="term" value="P:positive regulation of T-helper 2 cell differentiation"/>
    <property type="evidence" value="ECO:0007669"/>
    <property type="project" value="Ensembl"/>
</dbReference>
<dbReference type="GeneTree" id="ENSGT00390000001053"/>
<evidence type="ECO:0000256" key="1">
    <source>
        <dbReference type="ARBA" id="ARBA00004496"/>
    </source>
</evidence>
<dbReference type="GeneID" id="102909970"/>
<reference evidence="11" key="2">
    <citation type="submission" date="2025-08" db="UniProtKB">
        <authorList>
            <consortium name="Ensembl"/>
        </authorList>
    </citation>
    <scope>IDENTIFICATION</scope>
</reference>
<dbReference type="GO" id="GO:0045515">
    <property type="term" value="F:interleukin-18 receptor binding"/>
    <property type="evidence" value="ECO:0007669"/>
    <property type="project" value="Ensembl"/>
</dbReference>
<dbReference type="GO" id="GO:0050830">
    <property type="term" value="P:defense response to Gram-positive bacterium"/>
    <property type="evidence" value="ECO:0007669"/>
    <property type="project" value="Ensembl"/>
</dbReference>
<reference evidence="11" key="3">
    <citation type="submission" date="2025-09" db="UniProtKB">
        <authorList>
            <consortium name="Ensembl"/>
        </authorList>
    </citation>
    <scope>IDENTIFICATION</scope>
</reference>
<dbReference type="Pfam" id="PF00340">
    <property type="entry name" value="IL1"/>
    <property type="match status" value="1"/>
</dbReference>
<dbReference type="GO" id="GO:0030101">
    <property type="term" value="P:natural killer cell activation"/>
    <property type="evidence" value="ECO:0007669"/>
    <property type="project" value="Ensembl"/>
</dbReference>
<accession>A0A6J0CIF4</accession>
<comment type="subcellular location">
    <subcellularLocation>
        <location evidence="1">Cytoplasm</location>
    </subcellularLocation>
    <subcellularLocation>
        <location evidence="2 10">Secreted</location>
    </subcellularLocation>
</comment>
<evidence type="ECO:0000256" key="6">
    <source>
        <dbReference type="ARBA" id="ARBA00022514"/>
    </source>
</evidence>
<dbReference type="PANTHER" id="PTHR10078">
    <property type="entry name" value="INTERLEUKIN-1 FAMILY MEMBER"/>
    <property type="match status" value="1"/>
</dbReference>
<dbReference type="RefSeq" id="XP_042136836.1">
    <property type="nucleotide sequence ID" value="XM_042280902.2"/>
</dbReference>
<gene>
    <name evidence="11" type="primary">Il18</name>
</gene>
<dbReference type="GO" id="GO:0032740">
    <property type="term" value="P:positive regulation of interleukin-17 production"/>
    <property type="evidence" value="ECO:0007669"/>
    <property type="project" value="Ensembl"/>
</dbReference>
<keyword evidence="12" id="KW-1185">Reference proteome</keyword>
<dbReference type="CTD" id="3606"/>
<evidence type="ECO:0000256" key="2">
    <source>
        <dbReference type="ARBA" id="ARBA00004613"/>
    </source>
</evidence>
<dbReference type="AlphaFoldDB" id="A0A6J0CIF4"/>
<dbReference type="GO" id="GO:0061436">
    <property type="term" value="P:establishment of skin barrier"/>
    <property type="evidence" value="ECO:0007669"/>
    <property type="project" value="Ensembl"/>
</dbReference>
<dbReference type="CDD" id="cd23298">
    <property type="entry name" value="beta-trefoil_IL18"/>
    <property type="match status" value="1"/>
</dbReference>
<keyword evidence="7 10" id="KW-0964">Secreted</keyword>
<dbReference type="PIRSF" id="PIRSF015162">
    <property type="entry name" value="Interleukin_18"/>
    <property type="match status" value="1"/>
</dbReference>
<dbReference type="GO" id="GO:0005125">
    <property type="term" value="F:cytokine activity"/>
    <property type="evidence" value="ECO:0007669"/>
    <property type="project" value="UniProtKB-KW"/>
</dbReference>
<dbReference type="RefSeq" id="XP_042136834.1">
    <property type="nucleotide sequence ID" value="XM_042280900.2"/>
</dbReference>